<feature type="domain" description="PCI" evidence="4">
    <location>
        <begin position="273"/>
        <end position="453"/>
    </location>
</feature>
<comment type="caution">
    <text evidence="5">The sequence shown here is derived from an EMBL/GenBank/DDBJ whole genome shotgun (WGS) entry which is preliminary data.</text>
</comment>
<evidence type="ECO:0000256" key="3">
    <source>
        <dbReference type="SAM" id="MobiDB-lite"/>
    </source>
</evidence>
<dbReference type="PROSITE" id="PS50250">
    <property type="entry name" value="PCI"/>
    <property type="match status" value="1"/>
</dbReference>
<dbReference type="GO" id="GO:0030234">
    <property type="term" value="F:enzyme regulator activity"/>
    <property type="evidence" value="ECO:0007669"/>
    <property type="project" value="InterPro"/>
</dbReference>
<keyword evidence="2" id="KW-0647">Proteasome</keyword>
<comment type="similarity">
    <text evidence="1">Belongs to the proteasome subunit S3 family.</text>
</comment>
<accession>A0A9W7DEX1</accession>
<dbReference type="SMART" id="SM00753">
    <property type="entry name" value="PAM"/>
    <property type="match status" value="1"/>
</dbReference>
<feature type="region of interest" description="Disordered" evidence="3">
    <location>
        <begin position="1"/>
        <end position="22"/>
    </location>
</feature>
<dbReference type="OrthoDB" id="1713558at2759"/>
<evidence type="ECO:0000256" key="1">
    <source>
        <dbReference type="ARBA" id="ARBA00007912"/>
    </source>
</evidence>
<dbReference type="Pfam" id="PF25573">
    <property type="entry name" value="TPR_PSMD3_N"/>
    <property type="match status" value="1"/>
</dbReference>
<dbReference type="EMBL" id="BSXU01001319">
    <property type="protein sequence ID" value="GMG26110.1"/>
    <property type="molecule type" value="Genomic_DNA"/>
</dbReference>
<evidence type="ECO:0000259" key="4">
    <source>
        <dbReference type="PROSITE" id="PS50250"/>
    </source>
</evidence>
<dbReference type="Proteomes" id="UP001165063">
    <property type="component" value="Unassembled WGS sequence"/>
</dbReference>
<dbReference type="Pfam" id="PF08375">
    <property type="entry name" value="Rpn3_C"/>
    <property type="match status" value="1"/>
</dbReference>
<dbReference type="PANTHER" id="PTHR10758:SF2">
    <property type="entry name" value="26S PROTEASOME NON-ATPASE REGULATORY SUBUNIT 3"/>
    <property type="match status" value="1"/>
</dbReference>
<dbReference type="GO" id="GO:0006511">
    <property type="term" value="P:ubiquitin-dependent protein catabolic process"/>
    <property type="evidence" value="ECO:0007669"/>
    <property type="project" value="TreeGrafter"/>
</dbReference>
<dbReference type="GO" id="GO:0008541">
    <property type="term" value="C:proteasome regulatory particle, lid subcomplex"/>
    <property type="evidence" value="ECO:0007669"/>
    <property type="project" value="TreeGrafter"/>
</dbReference>
<name>A0A9W7DEX1_AMBMO</name>
<feature type="compositionally biased region" description="Basic and acidic residues" evidence="3">
    <location>
        <begin position="7"/>
        <end position="17"/>
    </location>
</feature>
<evidence type="ECO:0000313" key="5">
    <source>
        <dbReference type="EMBL" id="GMG26110.1"/>
    </source>
</evidence>
<dbReference type="SMART" id="SM00088">
    <property type="entry name" value="PINT"/>
    <property type="match status" value="1"/>
</dbReference>
<reference evidence="5" key="1">
    <citation type="submission" date="2023-04" db="EMBL/GenBank/DDBJ databases">
        <title>Ambrosiozyma monospora NBRC 1965.</title>
        <authorList>
            <person name="Ichikawa N."/>
            <person name="Sato H."/>
            <person name="Tonouchi N."/>
        </authorList>
    </citation>
    <scope>NUCLEOTIDE SEQUENCE</scope>
    <source>
        <strain evidence="5">NBRC 1965</strain>
    </source>
</reference>
<dbReference type="Pfam" id="PF01399">
    <property type="entry name" value="PCI"/>
    <property type="match status" value="1"/>
</dbReference>
<dbReference type="InterPro" id="IPR000717">
    <property type="entry name" value="PCI_dom"/>
</dbReference>
<dbReference type="GO" id="GO:0042176">
    <property type="term" value="P:regulation of protein catabolic process"/>
    <property type="evidence" value="ECO:0007669"/>
    <property type="project" value="InterPro"/>
</dbReference>
<dbReference type="AlphaFoldDB" id="A0A9W7DEX1"/>
<dbReference type="InterPro" id="IPR057985">
    <property type="entry name" value="TPR_PSMD3_N"/>
</dbReference>
<evidence type="ECO:0000256" key="2">
    <source>
        <dbReference type="ARBA" id="ARBA00022942"/>
    </source>
</evidence>
<dbReference type="PANTHER" id="PTHR10758">
    <property type="entry name" value="26S PROTEASOME NON-ATPASE REGULATORY SUBUNIT 3/COP9 SIGNALOSOME COMPLEX SUBUNIT 3"/>
    <property type="match status" value="1"/>
</dbReference>
<protein>
    <submittedName>
        <fullName evidence="5">Unnamed protein product</fullName>
    </submittedName>
</protein>
<dbReference type="SUPFAM" id="SSF46785">
    <property type="entry name" value="Winged helix' DNA-binding domain"/>
    <property type="match status" value="1"/>
</dbReference>
<sequence length="516" mass="59123">MSSEPIAKSKEVTETATKEPVSIDQSMSTHSYHINPCFITESITNNKYLFLSVFKELNEFLSLIQKSAADFDPRYILKVFRELTPVRRAITATSLKNIVESTYPADNLNKEYILKTLSPFVAADADVMDTSEDVASDGVSTESIELTPEVDIFIHLLIQIFLHDKKEIKKLDTFNGFAYRALKSYNRRTLDYLQAKVWFYIFRAKELLKDLIPIRADLLSALRAATLRHDTETRASTITLLLRDYLLTNDINQAYNLVEKTEFPGEATNSVVARYYFYLARIQAIQLDYSTANECAITAIRKCPQTKSALGFLQSATKLNILIQLLTGEIPELSSFRDVALEKSLLPYLAVTRAVRLGDLKLFNEVLQRYDASLKKDNNYNLVLRLRQNVIKTGIRTISLCYKRISLKDICIKLHLDSELSAEYIVGKAIKDGVIEATINHKEGYMQSKEISDVYQTKAPQDEFDRRIKFCMSLHNDSVKAMRYPESTNRADLKADMEAREREQELLSYLQDDEFF</sequence>
<keyword evidence="6" id="KW-1185">Reference proteome</keyword>
<dbReference type="InterPro" id="IPR050756">
    <property type="entry name" value="CSN3"/>
</dbReference>
<dbReference type="InterPro" id="IPR036390">
    <property type="entry name" value="WH_DNA-bd_sf"/>
</dbReference>
<evidence type="ECO:0000313" key="6">
    <source>
        <dbReference type="Proteomes" id="UP001165063"/>
    </source>
</evidence>
<dbReference type="InterPro" id="IPR013586">
    <property type="entry name" value="PSMD3_C"/>
</dbReference>
<organism evidence="5 6">
    <name type="scientific">Ambrosiozyma monospora</name>
    <name type="common">Yeast</name>
    <name type="synonym">Endomycopsis monosporus</name>
    <dbReference type="NCBI Taxonomy" id="43982"/>
    <lineage>
        <taxon>Eukaryota</taxon>
        <taxon>Fungi</taxon>
        <taxon>Dikarya</taxon>
        <taxon>Ascomycota</taxon>
        <taxon>Saccharomycotina</taxon>
        <taxon>Pichiomycetes</taxon>
        <taxon>Pichiales</taxon>
        <taxon>Pichiaceae</taxon>
        <taxon>Ambrosiozyma</taxon>
    </lineage>
</organism>
<gene>
    <name evidence="5" type="ORF">Amon01_000321700</name>
</gene>
<proteinExistence type="inferred from homology"/>